<dbReference type="AlphaFoldDB" id="A0A7W8FGH2"/>
<dbReference type="GO" id="GO:0030170">
    <property type="term" value="F:pyridoxal phosphate binding"/>
    <property type="evidence" value="ECO:0007669"/>
    <property type="project" value="UniProtKB-UniRule"/>
</dbReference>
<keyword evidence="4 10" id="KW-0808">Transferase</keyword>
<evidence type="ECO:0000256" key="7">
    <source>
        <dbReference type="ARBA" id="ARBA00022898"/>
    </source>
</evidence>
<evidence type="ECO:0000256" key="3">
    <source>
        <dbReference type="ARBA" id="ARBA00022576"/>
    </source>
</evidence>
<comment type="similarity">
    <text evidence="10">Belongs to the class-III pyridoxal-phosphate-dependent aminotransferase family. BioA subfamily.</text>
</comment>
<keyword evidence="9" id="KW-0067">ATP-binding</keyword>
<keyword evidence="9" id="KW-0963">Cytoplasm</keyword>
<feature type="binding site" evidence="10">
    <location>
        <position position="332"/>
    </location>
    <ligand>
        <name>substrate</name>
    </ligand>
</feature>
<comment type="function">
    <text evidence="9">Catalyzes a mechanistically unusual reaction, the ATP-dependent insertion of CO2 between the N7 and N8 nitrogen atoms of 7,8-diaminopelargonic acid (DAPA, also called 7,8-diammoniononanoate) to form a ureido ring.</text>
</comment>
<keyword evidence="6 9" id="KW-0093">Biotin biosynthesis</keyword>
<dbReference type="InterPro" id="IPR015421">
    <property type="entry name" value="PyrdxlP-dep_Trfase_major"/>
</dbReference>
<keyword evidence="9" id="KW-0460">Magnesium</keyword>
<keyword evidence="9" id="KW-0436">Ligase</keyword>
<comment type="caution">
    <text evidence="11">The sequence shown here is derived from an EMBL/GenBank/DDBJ whole genome shotgun (WGS) entry which is preliminary data.</text>
</comment>
<comment type="function">
    <text evidence="10">Catalyzes the transfer of the alpha-amino group from S-adenosyl-L-methionine (SAM) to 7-keto-8-aminopelargonic acid (KAPA) to form 7,8-diaminopelargonic acid (DAPA). It is the only aminotransferase known to utilize SAM as an amino donor.</text>
</comment>
<feature type="site" description="Participates in the substrate recognition with KAPA and in a stacking interaction with the adenine ring of SAM" evidence="10">
    <location>
        <position position="297"/>
    </location>
</feature>
<keyword evidence="9" id="KW-0547">Nucleotide-binding</keyword>
<feature type="modified residue" description="N6-(pyridoxal phosphate)lysine" evidence="10">
    <location>
        <position position="555"/>
    </location>
</feature>
<keyword evidence="3 10" id="KW-0032">Aminotransferase</keyword>
<feature type="binding site" evidence="10">
    <location>
        <position position="671"/>
    </location>
    <ligand>
        <name>substrate</name>
    </ligand>
</feature>
<feature type="binding site" evidence="9">
    <location>
        <position position="57"/>
    </location>
    <ligand>
        <name>substrate</name>
    </ligand>
</feature>
<dbReference type="EC" id="2.6.1.62" evidence="10"/>
<sequence>MTNSTEHSSLRPDGKPLLGVFVAGSGTDVGKTVCTGALLRELRQAGFAVQAVKPVQTGVLAAEIASSPLSDARVYGKALEGVESLVGLPAAAVLHCFGLPASPHLAAAKEGKRLDCQNLRKDILAHWNVVSAKAFLLEGAGGLHVPLNEDEDMLDLMSMLGLPVFLVGGNYLGGLNHILLSVEAILHRGLSLAGIALVPASDPAMGCPGVDVAGLLTDNAHILQKKLERLGCAIPLVEISRVEKLDQAGWEKLACQLRPAAKRIASNWPTAGQESSEQLSEEESLVQRDRSSVWHPYASATNFPPLNAVKRTFSNRIVLADGKELVDGMSSWWAAIHGYNHPRLLDALHAQAGRMPHVMFGGLTHEPAVALAEKLLDIVPEGLERVFFADSGSVAVEVALKMALQYQQSRGETQRTRFLTPRRGYHGDTIGAMSVCDPVTGMHSLFSAMLPEQLFMERPSCRFDQPFDPACLNDARQILAMHGKEIAAVILEPIVQGAGGMWFYHPEYLRGLAQLCREADTLLIFDEIATGFGRTGKMFAAEWADVRPDILCCGKALTGGMLTLSATICSGHVASGICQDGGVFMHGPTFMANALACAVARASLDVLASGDWQQQVNSLESALREGLAPCQNLPGVADVRVLGAIGVVEMLEPVNTHSLQKFFVKQGVWLRPFNRLIYLMPPYVTPKEDMLRLCTAIEGALRQGAHLS</sequence>
<comment type="catalytic activity">
    <reaction evidence="9">
        <text>(7R,8S)-7,8-diammoniononanoate + CO2 + ATP = (4R,5S)-dethiobiotin + ADP + phosphate + 3 H(+)</text>
        <dbReference type="Rhea" id="RHEA:15805"/>
        <dbReference type="ChEBI" id="CHEBI:15378"/>
        <dbReference type="ChEBI" id="CHEBI:16526"/>
        <dbReference type="ChEBI" id="CHEBI:30616"/>
        <dbReference type="ChEBI" id="CHEBI:43474"/>
        <dbReference type="ChEBI" id="CHEBI:149469"/>
        <dbReference type="ChEBI" id="CHEBI:149473"/>
        <dbReference type="ChEBI" id="CHEBI:456216"/>
        <dbReference type="EC" id="6.3.3.3"/>
    </reaction>
</comment>
<dbReference type="CDD" id="cd03109">
    <property type="entry name" value="DTBS"/>
    <property type="match status" value="1"/>
</dbReference>
<dbReference type="Proteomes" id="UP000539075">
    <property type="component" value="Unassembled WGS sequence"/>
</dbReference>
<feature type="binding site" evidence="10">
    <location>
        <position position="555"/>
    </location>
    <ligand>
        <name>substrate</name>
    </ligand>
</feature>
<dbReference type="Gene3D" id="3.40.50.300">
    <property type="entry name" value="P-loop containing nucleotide triphosphate hydrolases"/>
    <property type="match status" value="1"/>
</dbReference>
<dbReference type="Pfam" id="PF13500">
    <property type="entry name" value="AAA_26"/>
    <property type="match status" value="1"/>
</dbReference>
<evidence type="ECO:0000256" key="1">
    <source>
        <dbReference type="ARBA" id="ARBA00001933"/>
    </source>
</evidence>
<feature type="binding site" evidence="10">
    <location>
        <position position="587"/>
    </location>
    <ligand>
        <name>substrate</name>
    </ligand>
</feature>
<evidence type="ECO:0000256" key="5">
    <source>
        <dbReference type="ARBA" id="ARBA00022691"/>
    </source>
</evidence>
<feature type="binding site" evidence="9">
    <location>
        <position position="32"/>
    </location>
    <ligand>
        <name>Mg(2+)</name>
        <dbReference type="ChEBI" id="CHEBI:18420"/>
    </ligand>
</feature>
<comment type="catalytic activity">
    <reaction evidence="8 10">
        <text>(8S)-8-amino-7-oxononanoate + S-adenosyl-L-methionine = S-adenosyl-4-methylsulfanyl-2-oxobutanoate + (7R,8S)-7,8-diammoniononanoate</text>
        <dbReference type="Rhea" id="RHEA:16861"/>
        <dbReference type="ChEBI" id="CHEBI:16490"/>
        <dbReference type="ChEBI" id="CHEBI:59789"/>
        <dbReference type="ChEBI" id="CHEBI:149468"/>
        <dbReference type="ChEBI" id="CHEBI:149469"/>
        <dbReference type="EC" id="2.6.1.62"/>
    </reaction>
</comment>
<proteinExistence type="inferred from homology"/>
<evidence type="ECO:0000256" key="2">
    <source>
        <dbReference type="ARBA" id="ARBA00005063"/>
    </source>
</evidence>
<protein>
    <recommendedName>
        <fullName evidence="9 10">Multifunctional fusion protein</fullName>
    </recommendedName>
    <domain>
        <recommendedName>
            <fullName evidence="10">Adenosylmethionine-8-amino-7-oxononanoate aminotransferase</fullName>
            <ecNumber evidence="10">2.6.1.62</ecNumber>
        </recommendedName>
        <alternativeName>
            <fullName evidence="10">7,8-diamino-pelargonic acid aminotransferase</fullName>
        </alternativeName>
        <alternativeName>
            <fullName evidence="10">7,8-diaminononanoate synthase</fullName>
        </alternativeName>
        <alternativeName>
            <fullName evidence="10">Diaminopelargonic acid synthase</fullName>
            <shortName evidence="10">DANS</shortName>
            <shortName evidence="10">DAPA AT</shortName>
            <shortName evidence="10">DAPA aminotransferase</shortName>
        </alternativeName>
    </domain>
    <domain>
        <recommendedName>
            <fullName evidence="9">ATP-dependent dethiobiotin synthetase BioD</fullName>
            <ecNumber evidence="9">6.3.3.3</ecNumber>
        </recommendedName>
        <alternativeName>
            <fullName evidence="9">DTB synthetase</fullName>
        </alternativeName>
        <alternativeName>
            <fullName evidence="9">Dethiobiotin synthase</fullName>
            <shortName evidence="9">DTBS</shortName>
        </alternativeName>
    </domain>
</protein>
<accession>A0A7W8FGH2</accession>
<comment type="cofactor">
    <cofactor evidence="1 10">
        <name>pyridoxal 5'-phosphate</name>
        <dbReference type="ChEBI" id="CHEBI:597326"/>
    </cofactor>
</comment>
<name>A0A7W8FGH2_9BACT</name>
<dbReference type="InterPro" id="IPR015422">
    <property type="entry name" value="PyrdxlP-dep_Trfase_small"/>
</dbReference>
<comment type="subcellular location">
    <subcellularLocation>
        <location evidence="9">Cytoplasm</location>
    </subcellularLocation>
</comment>
<dbReference type="InterPro" id="IPR049704">
    <property type="entry name" value="Aminotrans_3_PPA_site"/>
</dbReference>
<evidence type="ECO:0000256" key="4">
    <source>
        <dbReference type="ARBA" id="ARBA00022679"/>
    </source>
</evidence>
<dbReference type="PANTHER" id="PTHR42684">
    <property type="entry name" value="ADENOSYLMETHIONINE-8-AMINO-7-OXONONANOATE AMINOTRANSFERASE"/>
    <property type="match status" value="1"/>
</dbReference>
<dbReference type="HAMAP" id="MF_00336">
    <property type="entry name" value="BioD"/>
    <property type="match status" value="1"/>
</dbReference>
<feature type="binding site" evidence="9">
    <location>
        <begin position="28"/>
        <end position="33"/>
    </location>
    <ligand>
        <name>ATP</name>
        <dbReference type="ChEBI" id="CHEBI:30616"/>
    </ligand>
</feature>
<dbReference type="NCBIfam" id="TIGR00347">
    <property type="entry name" value="bioD"/>
    <property type="match status" value="1"/>
</dbReference>
<feature type="binding site" evidence="10">
    <location>
        <position position="526"/>
    </location>
    <ligand>
        <name>pyridoxal 5'-phosphate</name>
        <dbReference type="ChEBI" id="CHEBI:597326"/>
    </ligand>
</feature>
<comment type="caution">
    <text evidence="9">Lacks conserved residue(s) required for the propagation of feature annotation.</text>
</comment>
<dbReference type="UniPathway" id="UPA00078">
    <property type="reaction ID" value="UER00160"/>
</dbReference>
<comment type="similarity">
    <text evidence="9">Belongs to the dethiobiotin synthetase family.</text>
</comment>
<dbReference type="CDD" id="cd00610">
    <property type="entry name" value="OAT_like"/>
    <property type="match status" value="1"/>
</dbReference>
<dbReference type="Gene3D" id="3.90.1150.10">
    <property type="entry name" value="Aspartate Aminotransferase, domain 1"/>
    <property type="match status" value="1"/>
</dbReference>
<keyword evidence="7 10" id="KW-0663">Pyridoxal phosphate</keyword>
<dbReference type="NCBIfam" id="NF004624">
    <property type="entry name" value="PRK05964.1"/>
    <property type="match status" value="1"/>
</dbReference>
<dbReference type="InterPro" id="IPR027417">
    <property type="entry name" value="P-loop_NTPase"/>
</dbReference>
<keyword evidence="9" id="KW-0479">Metal-binding</keyword>
<feature type="binding site" evidence="10">
    <location>
        <position position="425"/>
    </location>
    <ligand>
        <name>substrate</name>
    </ligand>
</feature>
<organism evidence="11 12">
    <name type="scientific">Desulfovibrio intestinalis</name>
    <dbReference type="NCBI Taxonomy" id="58621"/>
    <lineage>
        <taxon>Bacteria</taxon>
        <taxon>Pseudomonadati</taxon>
        <taxon>Thermodesulfobacteriota</taxon>
        <taxon>Desulfovibrionia</taxon>
        <taxon>Desulfovibrionales</taxon>
        <taxon>Desulfovibrionaceae</taxon>
        <taxon>Desulfovibrio</taxon>
    </lineage>
</organism>
<dbReference type="InterPro" id="IPR004472">
    <property type="entry name" value="DTB_synth_BioD"/>
</dbReference>
<feature type="active site" evidence="9">
    <location>
        <position position="53"/>
    </location>
</feature>
<comment type="cofactor">
    <cofactor evidence="9">
        <name>Mg(2+)</name>
        <dbReference type="ChEBI" id="CHEBI:18420"/>
    </cofactor>
</comment>
<reference evidence="11 12" key="1">
    <citation type="submission" date="2020-08" db="EMBL/GenBank/DDBJ databases">
        <title>Genomic Encyclopedia of Type Strains, Phase IV (KMG-IV): sequencing the most valuable type-strain genomes for metagenomic binning, comparative biology and taxonomic classification.</title>
        <authorList>
            <person name="Goeker M."/>
        </authorList>
    </citation>
    <scope>NUCLEOTIDE SEQUENCE [LARGE SCALE GENOMIC DNA]</scope>
    <source>
        <strain evidence="11 12">DSM 11275</strain>
    </source>
</reference>
<dbReference type="InterPro" id="IPR005815">
    <property type="entry name" value="BioA"/>
</dbReference>
<feature type="binding site" evidence="10">
    <location>
        <begin position="588"/>
        <end position="589"/>
    </location>
    <ligand>
        <name>pyridoxal 5'-phosphate</name>
        <dbReference type="ChEBI" id="CHEBI:597326"/>
    </ligand>
</feature>
<dbReference type="SUPFAM" id="SSF53383">
    <property type="entry name" value="PLP-dependent transferases"/>
    <property type="match status" value="1"/>
</dbReference>
<feature type="binding site" evidence="9">
    <location>
        <begin position="235"/>
        <end position="237"/>
    </location>
    <ligand>
        <name>ATP</name>
        <dbReference type="ChEBI" id="CHEBI:30616"/>
    </ligand>
</feature>
<comment type="pathway">
    <text evidence="9">Cofactor biosynthesis; biotin biosynthesis; biotin from 7,8-diaminononanoate: step 1/2.</text>
</comment>
<evidence type="ECO:0000256" key="9">
    <source>
        <dbReference type="HAMAP-Rule" id="MF_00336"/>
    </source>
</evidence>
<feature type="binding site" evidence="10">
    <location>
        <begin position="392"/>
        <end position="393"/>
    </location>
    <ligand>
        <name>pyridoxal 5'-phosphate</name>
        <dbReference type="ChEBI" id="CHEBI:597326"/>
    </ligand>
</feature>
<dbReference type="HAMAP" id="MF_00834">
    <property type="entry name" value="BioA"/>
    <property type="match status" value="1"/>
</dbReference>
<dbReference type="GO" id="GO:0009102">
    <property type="term" value="P:biotin biosynthetic process"/>
    <property type="evidence" value="ECO:0007669"/>
    <property type="project" value="UniProtKB-UniRule"/>
</dbReference>
<feature type="binding site" evidence="9">
    <location>
        <position position="71"/>
    </location>
    <ligand>
        <name>Mg(2+)</name>
        <dbReference type="ChEBI" id="CHEBI:18420"/>
    </ligand>
</feature>
<keyword evidence="12" id="KW-1185">Reference proteome</keyword>
<dbReference type="PANTHER" id="PTHR42684:SF17">
    <property type="entry name" value="ADENOSYLMETHIONINE-8-AMINO-7-OXONONANOATE AMINOTRANSFERASE"/>
    <property type="match status" value="1"/>
</dbReference>
<dbReference type="SUPFAM" id="SSF52540">
    <property type="entry name" value="P-loop containing nucleoside triphosphate hydrolases"/>
    <property type="match status" value="1"/>
</dbReference>
<dbReference type="EC" id="6.3.3.3" evidence="9"/>
<evidence type="ECO:0000313" key="12">
    <source>
        <dbReference type="Proteomes" id="UP000539075"/>
    </source>
</evidence>
<dbReference type="GO" id="GO:0004015">
    <property type="term" value="F:adenosylmethionine-8-amino-7-oxononanoate transaminase activity"/>
    <property type="evidence" value="ECO:0007669"/>
    <property type="project" value="UniProtKB-UniRule"/>
</dbReference>
<feature type="binding site" evidence="9">
    <location>
        <position position="71"/>
    </location>
    <ligand>
        <name>ATP</name>
        <dbReference type="ChEBI" id="CHEBI:30616"/>
    </ligand>
</feature>
<dbReference type="GO" id="GO:0005524">
    <property type="term" value="F:ATP binding"/>
    <property type="evidence" value="ECO:0007669"/>
    <property type="project" value="UniProtKB-UniRule"/>
</dbReference>
<dbReference type="GO" id="GO:0004141">
    <property type="term" value="F:dethiobiotin synthase activity"/>
    <property type="evidence" value="ECO:0007669"/>
    <property type="project" value="UniProtKB-UniRule"/>
</dbReference>
<gene>
    <name evidence="9" type="primary">bioD</name>
    <name evidence="10" type="synonym">bioA</name>
    <name evidence="11" type="ORF">HNQ38_001895</name>
</gene>
<dbReference type="PROSITE" id="PS00600">
    <property type="entry name" value="AA_TRANSFER_CLASS_3"/>
    <property type="match status" value="1"/>
</dbReference>
<evidence type="ECO:0000313" key="11">
    <source>
        <dbReference type="EMBL" id="MBB5143795.1"/>
    </source>
</evidence>
<dbReference type="FunFam" id="3.40.640.10:FF:000041">
    <property type="entry name" value="Adenosylmethionine-8-amino-7-oxononanoate aminotransferase"/>
    <property type="match status" value="1"/>
</dbReference>
<evidence type="ECO:0000256" key="10">
    <source>
        <dbReference type="HAMAP-Rule" id="MF_00834"/>
    </source>
</evidence>
<feature type="binding site" evidence="9">
    <location>
        <position position="138"/>
    </location>
    <ligand>
        <name>Mg(2+)</name>
        <dbReference type="ChEBI" id="CHEBI:18420"/>
    </ligand>
</feature>
<comment type="subunit">
    <text evidence="9">Homodimer.</text>
</comment>
<evidence type="ECO:0000256" key="6">
    <source>
        <dbReference type="ARBA" id="ARBA00022756"/>
    </source>
</evidence>
<dbReference type="RefSeq" id="WP_183719634.1">
    <property type="nucleotide sequence ID" value="NZ_JACHGO010000005.1"/>
</dbReference>
<dbReference type="InterPro" id="IPR005814">
    <property type="entry name" value="Aminotrans_3"/>
</dbReference>
<evidence type="ECO:0000256" key="8">
    <source>
        <dbReference type="ARBA" id="ARBA00048449"/>
    </source>
</evidence>
<dbReference type="InterPro" id="IPR015424">
    <property type="entry name" value="PyrdxlP-dep_Trfase"/>
</dbReference>
<dbReference type="NCBIfam" id="TIGR00508">
    <property type="entry name" value="bioA"/>
    <property type="match status" value="1"/>
</dbReference>
<comment type="pathway">
    <text evidence="2 10">Cofactor biosynthesis; biotin biosynthesis; 7,8-diaminononanoate from 8-amino-7-oxononanoate (SAM route): step 1/1.</text>
</comment>
<dbReference type="GO" id="GO:0005737">
    <property type="term" value="C:cytoplasm"/>
    <property type="evidence" value="ECO:0007669"/>
    <property type="project" value="UniProtKB-SubCell"/>
</dbReference>
<feature type="binding site" evidence="9">
    <location>
        <begin position="138"/>
        <end position="141"/>
    </location>
    <ligand>
        <name>ATP</name>
        <dbReference type="ChEBI" id="CHEBI:30616"/>
    </ligand>
</feature>
<dbReference type="Gene3D" id="3.40.640.10">
    <property type="entry name" value="Type I PLP-dependent aspartate aminotransferase-like (Major domain)"/>
    <property type="match status" value="1"/>
</dbReference>
<keyword evidence="5 10" id="KW-0949">S-adenosyl-L-methionine</keyword>
<dbReference type="Pfam" id="PF00202">
    <property type="entry name" value="Aminotran_3"/>
    <property type="match status" value="1"/>
</dbReference>
<dbReference type="EMBL" id="JACHGO010000005">
    <property type="protein sequence ID" value="MBB5143795.1"/>
    <property type="molecule type" value="Genomic_DNA"/>
</dbReference>
<dbReference type="GO" id="GO:0000287">
    <property type="term" value="F:magnesium ion binding"/>
    <property type="evidence" value="ECO:0007669"/>
    <property type="project" value="UniProtKB-UniRule"/>
</dbReference>